<protein>
    <recommendedName>
        <fullName evidence="6">Dockerin domain-containing protein</fullName>
    </recommendedName>
</protein>
<evidence type="ECO:0000313" key="5">
    <source>
        <dbReference type="Proteomes" id="UP000021369"/>
    </source>
</evidence>
<sequence>MTIRNSWKRVIAGTLAVLVVAGTVPGDLGISGLFGGNSTSITAYAAGATTLTAETTTWESGDYVVPEGGLTISGHITVNGTVNLTLPAGTTLTANTGITLSNGATLTISGEGAMTVNGTNNSTASTVAGNGMLVLTGGTVTVTGGNGGDTRGVRVSSGAGGAAINGAVTVNGGTLTATGGRSGNLGERSAYGTTGAGGAAISGSVTINAGTVTATGGNGGTIGEMSYGAVTGAGGAGIDGSVTINGGKLTTTNGTGGGGQNDGTRGAGGKAVSGTVTCGEGVTQSGNTYEGPDISQGPDKTALNDAITAAETLYNSIKDNNDYTDIASTLQTAINNAKAVADSDEVDQDAVDTAATNITNAKTTAETAKKDVDDTKAAQAVTNKINALTAAENVSTADKTAIEAARTTYDALTQEQKEKVSSTTYVKLLDAEKALAAAEKEAADTEAANTVISQINALPASTAVTLSHKNIIEAARTAYDALTADQQAKVPTNTYNKLTADEAAIATLEKNAADTTAANAVRNLINALPVSTAVTLTDKADIEEARAAYDALTEDQKSKIATNTLNRLTNAESALADAEQKEATDTAAAKSVTDAINALPASTAVTVNNKNSIEAARSEYNALTADQKAKISSGTYNKLIEAETALAAAEKEAADTSAANAVITQINALPASTAVTLSNKNIIEAARTAYDALTADQQTKIPTNTYNKLTADEAALASAEKNAADTAASNTVTTQINALPASTAVTVDDNKNIKSARAAYDALTADQKAKVSNTTYKKLTDAEAALEIENVNTASAKAVSDQINALPESTAVTLANKTSIEAARKAYDELSADQKVKVSSDTYDKLISVETALAAAEKEAADTAAANTVSNVINALPASADITVDDKENIEAARTAYDALTADQKAKVPGNTYNKLTADETALAAVEKEIADTAAAKAVTDMIGDLPANADITVDDKEDIEAARTAYDALTPDQKAKVSDYTYTRLINAESALEKEETDTAAVKAATDLISALPASADVTVDDKENIEAARKAFDELTADQKAKVSDDTYKKLTDAEATLKKEEDDTAAANTVADMIDALPADTDVTIDDKTAVEAARAAYDELTPDQQAKVSRDAYNKLTNAETAISEAEKNAALTAQSEAEQAKKDADARLASVVSDILNALPTTEDITKENASAVSNARLIFDMLTDDQKAMVSEDSIKKLTDDEAAVAALEEEAKIVKGDVNSDGKIDVTDLTKVAAHIKGVKILDEKAIKAADVNSDGKIDVNDIIKIAAHIKGKKLIE</sequence>
<dbReference type="Gene3D" id="1.10.1330.10">
    <property type="entry name" value="Dockerin domain"/>
    <property type="match status" value="1"/>
</dbReference>
<dbReference type="CDD" id="cd14256">
    <property type="entry name" value="Dockerin_I"/>
    <property type="match status" value="1"/>
</dbReference>
<proteinExistence type="predicted"/>
<keyword evidence="5" id="KW-1185">Reference proteome</keyword>
<dbReference type="Proteomes" id="UP000021369">
    <property type="component" value="Unassembled WGS sequence"/>
</dbReference>
<evidence type="ECO:0000259" key="2">
    <source>
        <dbReference type="PROSITE" id="PS50222"/>
    </source>
</evidence>
<dbReference type="RefSeq" id="WP_037284904.1">
    <property type="nucleotide sequence ID" value="NZ_JEOB01000001.1"/>
</dbReference>
<dbReference type="OrthoDB" id="1816440at2"/>
<feature type="domain" description="EF-hand" evidence="2">
    <location>
        <begin position="1251"/>
        <end position="1280"/>
    </location>
</feature>
<evidence type="ECO:0008006" key="6">
    <source>
        <dbReference type="Google" id="ProtNLM"/>
    </source>
</evidence>
<dbReference type="GO" id="GO:0004553">
    <property type="term" value="F:hydrolase activity, hydrolyzing O-glycosyl compounds"/>
    <property type="evidence" value="ECO:0007669"/>
    <property type="project" value="InterPro"/>
</dbReference>
<dbReference type="GO" id="GO:0005509">
    <property type="term" value="F:calcium ion binding"/>
    <property type="evidence" value="ECO:0007669"/>
    <property type="project" value="InterPro"/>
</dbReference>
<feature type="compositionally biased region" description="Gly residues" evidence="1">
    <location>
        <begin position="254"/>
        <end position="271"/>
    </location>
</feature>
<evidence type="ECO:0000256" key="1">
    <source>
        <dbReference type="SAM" id="MobiDB-lite"/>
    </source>
</evidence>
<dbReference type="InterPro" id="IPR018247">
    <property type="entry name" value="EF_Hand_1_Ca_BS"/>
</dbReference>
<accession>A0A011W0D5</accession>
<dbReference type="InterPro" id="IPR002048">
    <property type="entry name" value="EF_hand_dom"/>
</dbReference>
<dbReference type="EMBL" id="JEOB01000001">
    <property type="protein sequence ID" value="EXM41011.1"/>
    <property type="molecule type" value="Genomic_DNA"/>
</dbReference>
<dbReference type="InterPro" id="IPR002105">
    <property type="entry name" value="Dockerin_1_rpt"/>
</dbReference>
<feature type="domain" description="Dockerin" evidence="3">
    <location>
        <begin position="1218"/>
        <end position="1284"/>
    </location>
</feature>
<dbReference type="PROSITE" id="PS50222">
    <property type="entry name" value="EF_HAND_2"/>
    <property type="match status" value="1"/>
</dbReference>
<organism evidence="4 5">
    <name type="scientific">Ruminococcus albus SY3</name>
    <dbReference type="NCBI Taxonomy" id="1341156"/>
    <lineage>
        <taxon>Bacteria</taxon>
        <taxon>Bacillati</taxon>
        <taxon>Bacillota</taxon>
        <taxon>Clostridia</taxon>
        <taxon>Eubacteriales</taxon>
        <taxon>Oscillospiraceae</taxon>
        <taxon>Ruminococcus</taxon>
    </lineage>
</organism>
<dbReference type="PATRIC" id="fig|1341156.4.peg.269"/>
<reference evidence="4 5" key="1">
    <citation type="submission" date="2013-06" db="EMBL/GenBank/DDBJ databases">
        <title>Rumen cellulosomics: divergent fiber-degrading strategies revealed by comparative genome-wide analysis of six Ruminococcal strains.</title>
        <authorList>
            <person name="Dassa B."/>
            <person name="Borovok I."/>
            <person name="Lamed R."/>
            <person name="Flint H."/>
            <person name="Yeoman C.J."/>
            <person name="White B."/>
            <person name="Bayer E.A."/>
        </authorList>
    </citation>
    <scope>NUCLEOTIDE SEQUENCE [LARGE SCALE GENOMIC DNA]</scope>
    <source>
        <strain evidence="4 5">SY3</strain>
    </source>
</reference>
<evidence type="ECO:0000259" key="3">
    <source>
        <dbReference type="PROSITE" id="PS51766"/>
    </source>
</evidence>
<dbReference type="Pfam" id="PF00404">
    <property type="entry name" value="Dockerin_1"/>
    <property type="match status" value="1"/>
</dbReference>
<evidence type="ECO:0000313" key="4">
    <source>
        <dbReference type="EMBL" id="EXM41011.1"/>
    </source>
</evidence>
<comment type="caution">
    <text evidence="4">The sequence shown here is derived from an EMBL/GenBank/DDBJ whole genome shotgun (WGS) entry which is preliminary data.</text>
</comment>
<dbReference type="GO" id="GO:0000272">
    <property type="term" value="P:polysaccharide catabolic process"/>
    <property type="evidence" value="ECO:0007669"/>
    <property type="project" value="InterPro"/>
</dbReference>
<feature type="region of interest" description="Disordered" evidence="1">
    <location>
        <begin position="250"/>
        <end position="272"/>
    </location>
</feature>
<dbReference type="SUPFAM" id="SSF63446">
    <property type="entry name" value="Type I dockerin domain"/>
    <property type="match status" value="1"/>
</dbReference>
<dbReference type="InterPro" id="IPR036439">
    <property type="entry name" value="Dockerin_dom_sf"/>
</dbReference>
<gene>
    <name evidence="4" type="ORF">RASY3_02700</name>
</gene>
<dbReference type="InterPro" id="IPR016134">
    <property type="entry name" value="Dockerin_dom"/>
</dbReference>
<dbReference type="PROSITE" id="PS00018">
    <property type="entry name" value="EF_HAND_1"/>
    <property type="match status" value="2"/>
</dbReference>
<name>A0A011W0D5_RUMAL</name>
<dbReference type="PROSITE" id="PS51766">
    <property type="entry name" value="DOCKERIN"/>
    <property type="match status" value="1"/>
</dbReference>